<name>A0ABS1L208_9BACT</name>
<dbReference type="Gene3D" id="3.30.1330.200">
    <property type="match status" value="1"/>
</dbReference>
<dbReference type="InterPro" id="IPR011324">
    <property type="entry name" value="Cytotoxic_necrot_fac-like_cat"/>
</dbReference>
<dbReference type="HAMAP" id="MF_01440">
    <property type="entry name" value="CheD"/>
    <property type="match status" value="1"/>
</dbReference>
<dbReference type="Proteomes" id="UP000613030">
    <property type="component" value="Unassembled WGS sequence"/>
</dbReference>
<accession>A0ABS1L208</accession>
<dbReference type="CDD" id="cd16352">
    <property type="entry name" value="CheD"/>
    <property type="match status" value="1"/>
</dbReference>
<dbReference type="EC" id="3.5.1.44" evidence="3"/>
<dbReference type="PROSITE" id="PS51257">
    <property type="entry name" value="PROKAR_LIPOPROTEIN"/>
    <property type="match status" value="1"/>
</dbReference>
<evidence type="ECO:0000313" key="5">
    <source>
        <dbReference type="EMBL" id="MBL0744561.1"/>
    </source>
</evidence>
<dbReference type="EMBL" id="JAERRB010000011">
    <property type="protein sequence ID" value="MBL0744561.1"/>
    <property type="molecule type" value="Genomic_DNA"/>
</dbReference>
<sequence>MNLIRKYYIQNGQFFITTTPVLISTVLGSCVSVCLWDKRTHIGGMNHYLLPGTEEDKAGNADRGFPAVKMLIRSLLNRGVDKADLEAKIFGGCNSLYQKNDLYEIGKRNIDVARQILKENDIAIVASDTGGQFGRKIIFNTGTGKVKMRLLNRTAADINEEINKGFNY</sequence>
<keyword evidence="4" id="KW-0812">Transmembrane</keyword>
<evidence type="ECO:0000256" key="4">
    <source>
        <dbReference type="SAM" id="Phobius"/>
    </source>
</evidence>
<evidence type="ECO:0000256" key="3">
    <source>
        <dbReference type="HAMAP-Rule" id="MF_01440"/>
    </source>
</evidence>
<dbReference type="InterPro" id="IPR038592">
    <property type="entry name" value="CheD-like_sf"/>
</dbReference>
<feature type="transmembrane region" description="Helical" evidence="4">
    <location>
        <begin position="12"/>
        <end position="36"/>
    </location>
</feature>
<organism evidence="5 6">
    <name type="scientific">Chryseolinea lacunae</name>
    <dbReference type="NCBI Taxonomy" id="2801331"/>
    <lineage>
        <taxon>Bacteria</taxon>
        <taxon>Pseudomonadati</taxon>
        <taxon>Bacteroidota</taxon>
        <taxon>Cytophagia</taxon>
        <taxon>Cytophagales</taxon>
        <taxon>Fulvivirgaceae</taxon>
        <taxon>Chryseolinea</taxon>
    </lineage>
</organism>
<dbReference type="PANTHER" id="PTHR35147">
    <property type="entry name" value="CHEMORECEPTOR GLUTAMINE DEAMIDASE CHED-RELATED"/>
    <property type="match status" value="1"/>
</dbReference>
<keyword evidence="4" id="KW-0472">Membrane</keyword>
<proteinExistence type="inferred from homology"/>
<comment type="similarity">
    <text evidence="3">Belongs to the CheD family.</text>
</comment>
<protein>
    <recommendedName>
        <fullName evidence="3">Probable chemoreceptor glutamine deamidase CheD</fullName>
        <ecNumber evidence="3">3.5.1.44</ecNumber>
    </recommendedName>
</protein>
<dbReference type="PANTHER" id="PTHR35147:SF1">
    <property type="entry name" value="CHEMORECEPTOR GLUTAMINE DEAMIDASE CHED-RELATED"/>
    <property type="match status" value="1"/>
</dbReference>
<evidence type="ECO:0000256" key="2">
    <source>
        <dbReference type="ARBA" id="ARBA00022801"/>
    </source>
</evidence>
<evidence type="ECO:0000313" key="6">
    <source>
        <dbReference type="Proteomes" id="UP000613030"/>
    </source>
</evidence>
<keyword evidence="6" id="KW-1185">Reference proteome</keyword>
<keyword evidence="1 3" id="KW-0145">Chemotaxis</keyword>
<gene>
    <name evidence="3" type="primary">cheD</name>
    <name evidence="5" type="ORF">JI741_25225</name>
</gene>
<comment type="catalytic activity">
    <reaction evidence="3">
        <text>L-glutaminyl-[protein] + H2O = L-glutamyl-[protein] + NH4(+)</text>
        <dbReference type="Rhea" id="RHEA:16441"/>
        <dbReference type="Rhea" id="RHEA-COMP:10207"/>
        <dbReference type="Rhea" id="RHEA-COMP:10208"/>
        <dbReference type="ChEBI" id="CHEBI:15377"/>
        <dbReference type="ChEBI" id="CHEBI:28938"/>
        <dbReference type="ChEBI" id="CHEBI:29973"/>
        <dbReference type="ChEBI" id="CHEBI:30011"/>
        <dbReference type="EC" id="3.5.1.44"/>
    </reaction>
</comment>
<dbReference type="RefSeq" id="WP_202014253.1">
    <property type="nucleotide sequence ID" value="NZ_JAERRB010000011.1"/>
</dbReference>
<comment type="function">
    <text evidence="3">Probably deamidates glutamine residues to glutamate on methyl-accepting chemotaxis receptors (MCPs), playing an important role in chemotaxis.</text>
</comment>
<evidence type="ECO:0000256" key="1">
    <source>
        <dbReference type="ARBA" id="ARBA00022500"/>
    </source>
</evidence>
<keyword evidence="2 3" id="KW-0378">Hydrolase</keyword>
<keyword evidence="4" id="KW-1133">Transmembrane helix</keyword>
<reference evidence="5 6" key="1">
    <citation type="submission" date="2021-01" db="EMBL/GenBank/DDBJ databases">
        <title>Chryseolinea sp. Jin1 Genome sequencing and assembly.</title>
        <authorList>
            <person name="Kim I."/>
        </authorList>
    </citation>
    <scope>NUCLEOTIDE SEQUENCE [LARGE SCALE GENOMIC DNA]</scope>
    <source>
        <strain evidence="5 6">Jin1</strain>
    </source>
</reference>
<dbReference type="Pfam" id="PF03975">
    <property type="entry name" value="CheD"/>
    <property type="match status" value="1"/>
</dbReference>
<dbReference type="SUPFAM" id="SSF64438">
    <property type="entry name" value="CNF1/YfiH-like putative cysteine hydrolases"/>
    <property type="match status" value="1"/>
</dbReference>
<comment type="caution">
    <text evidence="5">The sequence shown here is derived from an EMBL/GenBank/DDBJ whole genome shotgun (WGS) entry which is preliminary data.</text>
</comment>
<dbReference type="InterPro" id="IPR005659">
    <property type="entry name" value="Chemorcpt_Glu_NH3ase_CheD"/>
</dbReference>